<evidence type="ECO:0000313" key="3">
    <source>
        <dbReference type="EMBL" id="VDM10987.1"/>
    </source>
</evidence>
<protein>
    <recommendedName>
        <fullName evidence="5">Collagen triple helix repeat protein</fullName>
    </recommendedName>
</protein>
<dbReference type="Proteomes" id="UP000270924">
    <property type="component" value="Unassembled WGS sequence"/>
</dbReference>
<dbReference type="OrthoDB" id="5866852at2759"/>
<keyword evidence="4" id="KW-1185">Reference proteome</keyword>
<dbReference type="AlphaFoldDB" id="A0A3P7E2T3"/>
<dbReference type="InterPro" id="IPR008160">
    <property type="entry name" value="Collagen"/>
</dbReference>
<evidence type="ECO:0000256" key="1">
    <source>
        <dbReference type="ARBA" id="ARBA00022737"/>
    </source>
</evidence>
<sequence length="45" mass="4497">MGEVGSPGPEGLPGNAGISGLPGRQGEPGLPGPETYYCPCPMQKL</sequence>
<keyword evidence="1" id="KW-0677">Repeat</keyword>
<gene>
    <name evidence="3" type="ORF">WBA_LOCUS4373</name>
</gene>
<organism evidence="3 4">
    <name type="scientific">Wuchereria bancrofti</name>
    <dbReference type="NCBI Taxonomy" id="6293"/>
    <lineage>
        <taxon>Eukaryota</taxon>
        <taxon>Metazoa</taxon>
        <taxon>Ecdysozoa</taxon>
        <taxon>Nematoda</taxon>
        <taxon>Chromadorea</taxon>
        <taxon>Rhabditida</taxon>
        <taxon>Spirurina</taxon>
        <taxon>Spiruromorpha</taxon>
        <taxon>Filarioidea</taxon>
        <taxon>Onchocercidae</taxon>
        <taxon>Wuchereria</taxon>
    </lineage>
</organism>
<reference evidence="3 4" key="1">
    <citation type="submission" date="2018-11" db="EMBL/GenBank/DDBJ databases">
        <authorList>
            <consortium name="Pathogen Informatics"/>
        </authorList>
    </citation>
    <scope>NUCLEOTIDE SEQUENCE [LARGE SCALE GENOMIC DNA]</scope>
</reference>
<dbReference type="Pfam" id="PF01391">
    <property type="entry name" value="Collagen"/>
    <property type="match status" value="1"/>
</dbReference>
<dbReference type="EMBL" id="UYWW01001783">
    <property type="protein sequence ID" value="VDM10987.1"/>
    <property type="molecule type" value="Genomic_DNA"/>
</dbReference>
<feature type="region of interest" description="Disordered" evidence="2">
    <location>
        <begin position="1"/>
        <end position="35"/>
    </location>
</feature>
<evidence type="ECO:0008006" key="5">
    <source>
        <dbReference type="Google" id="ProtNLM"/>
    </source>
</evidence>
<dbReference type="InParanoid" id="A0A3P7E2T3"/>
<evidence type="ECO:0000256" key="2">
    <source>
        <dbReference type="SAM" id="MobiDB-lite"/>
    </source>
</evidence>
<accession>A0A3P7E2T3</accession>
<name>A0A3P7E2T3_WUCBA</name>
<proteinExistence type="predicted"/>
<evidence type="ECO:0000313" key="4">
    <source>
        <dbReference type="Proteomes" id="UP000270924"/>
    </source>
</evidence>